<feature type="non-terminal residue" evidence="1">
    <location>
        <position position="1"/>
    </location>
</feature>
<evidence type="ECO:0000313" key="2">
    <source>
        <dbReference type="Proteomes" id="UP000004810"/>
    </source>
</evidence>
<dbReference type="EMBL" id="ADBV01015957">
    <property type="protein sequence ID" value="EJW72535.1"/>
    <property type="molecule type" value="Genomic_DNA"/>
</dbReference>
<proteinExistence type="predicted"/>
<gene>
    <name evidence="1" type="ORF">WUBG_16558</name>
</gene>
<protein>
    <submittedName>
        <fullName evidence="1">Uncharacterized protein</fullName>
    </submittedName>
</protein>
<sequence length="50" mass="5730">VMNVPADLSVYFPDMPIQRLNDVMLRQLNPRKCWIIEKTINNMGALSIAV</sequence>
<comment type="caution">
    <text evidence="1">The sequence shown here is derived from an EMBL/GenBank/DDBJ whole genome shotgun (WGS) entry which is preliminary data.</text>
</comment>
<dbReference type="AlphaFoldDB" id="J9AEU4"/>
<accession>J9AEU4</accession>
<dbReference type="Proteomes" id="UP000004810">
    <property type="component" value="Unassembled WGS sequence"/>
</dbReference>
<evidence type="ECO:0000313" key="1">
    <source>
        <dbReference type="EMBL" id="EJW72535.1"/>
    </source>
</evidence>
<organism evidence="1 2">
    <name type="scientific">Wuchereria bancrofti</name>
    <dbReference type="NCBI Taxonomy" id="6293"/>
    <lineage>
        <taxon>Eukaryota</taxon>
        <taxon>Metazoa</taxon>
        <taxon>Ecdysozoa</taxon>
        <taxon>Nematoda</taxon>
        <taxon>Chromadorea</taxon>
        <taxon>Rhabditida</taxon>
        <taxon>Spirurina</taxon>
        <taxon>Spiruromorpha</taxon>
        <taxon>Filarioidea</taxon>
        <taxon>Onchocercidae</taxon>
        <taxon>Wuchereria</taxon>
    </lineage>
</organism>
<reference evidence="2" key="1">
    <citation type="submission" date="2012-08" db="EMBL/GenBank/DDBJ databases">
        <title>The Genome Sequence of Wuchereria bancrofti.</title>
        <authorList>
            <person name="Nutman T.B."/>
            <person name="Fink D.L."/>
            <person name="Russ C."/>
            <person name="Young S."/>
            <person name="Zeng Q."/>
            <person name="Koehrsen M."/>
            <person name="Alvarado L."/>
            <person name="Berlin A."/>
            <person name="Chapman S.B."/>
            <person name="Chen Z."/>
            <person name="Freedman E."/>
            <person name="Gellesch M."/>
            <person name="Goldberg J."/>
            <person name="Griggs A."/>
            <person name="Gujja S."/>
            <person name="Heilman E.R."/>
            <person name="Heiman D."/>
            <person name="Hepburn T."/>
            <person name="Howarth C."/>
            <person name="Jen D."/>
            <person name="Larson L."/>
            <person name="Lewis B."/>
            <person name="Mehta T."/>
            <person name="Park D."/>
            <person name="Pearson M."/>
            <person name="Roberts A."/>
            <person name="Saif S."/>
            <person name="Shea T."/>
            <person name="Shenoy N."/>
            <person name="Sisk P."/>
            <person name="Stolte C."/>
            <person name="Sykes S."/>
            <person name="Walk T."/>
            <person name="White J."/>
            <person name="Yandava C."/>
            <person name="Haas B."/>
            <person name="Henn M.R."/>
            <person name="Nusbaum C."/>
            <person name="Birren B."/>
        </authorList>
    </citation>
    <scope>NUCLEOTIDE SEQUENCE [LARGE SCALE GENOMIC DNA]</scope>
    <source>
        <strain evidence="2">NA</strain>
    </source>
</reference>
<name>J9AEU4_WUCBA</name>